<dbReference type="GO" id="GO:0005634">
    <property type="term" value="C:nucleus"/>
    <property type="evidence" value="ECO:0007669"/>
    <property type="project" value="TreeGrafter"/>
</dbReference>
<organism evidence="4 5">
    <name type="scientific">Daphnia galeata</name>
    <dbReference type="NCBI Taxonomy" id="27404"/>
    <lineage>
        <taxon>Eukaryota</taxon>
        <taxon>Metazoa</taxon>
        <taxon>Ecdysozoa</taxon>
        <taxon>Arthropoda</taxon>
        <taxon>Crustacea</taxon>
        <taxon>Branchiopoda</taxon>
        <taxon>Diplostraca</taxon>
        <taxon>Cladocera</taxon>
        <taxon>Anomopoda</taxon>
        <taxon>Daphniidae</taxon>
        <taxon>Daphnia</taxon>
    </lineage>
</organism>
<dbReference type="PANTHER" id="PTHR10237:SF1">
    <property type="entry name" value="DEFORMED EPIDERMAL AUTOREGULATORY FACTOR 1 HOMOLOG"/>
    <property type="match status" value="1"/>
</dbReference>
<dbReference type="OrthoDB" id="6402639at2759"/>
<comment type="caution">
    <text evidence="4">The sequence shown here is derived from an EMBL/GenBank/DDBJ whole genome shotgun (WGS) entry which is preliminary data.</text>
</comment>
<gene>
    <name evidence="4" type="ORF">DGAL_LOCUS7950</name>
</gene>
<accession>A0A8J2WHY5</accession>
<evidence type="ECO:0000256" key="2">
    <source>
        <dbReference type="ARBA" id="ARBA00023163"/>
    </source>
</evidence>
<dbReference type="InterPro" id="IPR024119">
    <property type="entry name" value="TF_DEAF-1"/>
</dbReference>
<keyword evidence="3" id="KW-0539">Nucleus</keyword>
<dbReference type="PANTHER" id="PTHR10237">
    <property type="entry name" value="DEFORMED EPIDERMAL AUTOREGULATORY FACTOR 1 HOMOLOG SUPPRESSIN"/>
    <property type="match status" value="1"/>
</dbReference>
<keyword evidence="2" id="KW-0804">Transcription</keyword>
<sequence length="90" mass="10066">MATPMILRTNTEDSTSLLRYVFRLNSTKMKPSSWQEENLPLGKCSPYLATFLSPLYLDHFPKFPAKGLDSSNQGSEQFSCAGCDLVQIDS</sequence>
<name>A0A8J2WHY5_9CRUS</name>
<dbReference type="AlphaFoldDB" id="A0A8J2WHY5"/>
<evidence type="ECO:0000313" key="5">
    <source>
        <dbReference type="Proteomes" id="UP000789390"/>
    </source>
</evidence>
<evidence type="ECO:0000256" key="3">
    <source>
        <dbReference type="ARBA" id="ARBA00023242"/>
    </source>
</evidence>
<evidence type="ECO:0000256" key="1">
    <source>
        <dbReference type="ARBA" id="ARBA00023015"/>
    </source>
</evidence>
<protein>
    <submittedName>
        <fullName evidence="4">Uncharacterized protein</fullName>
    </submittedName>
</protein>
<dbReference type="GO" id="GO:0000981">
    <property type="term" value="F:DNA-binding transcription factor activity, RNA polymerase II-specific"/>
    <property type="evidence" value="ECO:0007669"/>
    <property type="project" value="TreeGrafter"/>
</dbReference>
<dbReference type="EMBL" id="CAKKLH010000165">
    <property type="protein sequence ID" value="CAH0104995.1"/>
    <property type="molecule type" value="Genomic_DNA"/>
</dbReference>
<dbReference type="Proteomes" id="UP000789390">
    <property type="component" value="Unassembled WGS sequence"/>
</dbReference>
<proteinExistence type="predicted"/>
<keyword evidence="1" id="KW-0805">Transcription regulation</keyword>
<evidence type="ECO:0000313" key="4">
    <source>
        <dbReference type="EMBL" id="CAH0104995.1"/>
    </source>
</evidence>
<keyword evidence="5" id="KW-1185">Reference proteome</keyword>
<reference evidence="4" key="1">
    <citation type="submission" date="2021-11" db="EMBL/GenBank/DDBJ databases">
        <authorList>
            <person name="Schell T."/>
        </authorList>
    </citation>
    <scope>NUCLEOTIDE SEQUENCE</scope>
    <source>
        <strain evidence="4">M5</strain>
    </source>
</reference>